<evidence type="ECO:0000256" key="1">
    <source>
        <dbReference type="SAM" id="MobiDB-lite"/>
    </source>
</evidence>
<keyword evidence="2" id="KW-0812">Transmembrane</keyword>
<keyword evidence="2" id="KW-1133">Transmembrane helix</keyword>
<dbReference type="Proteomes" id="UP000719412">
    <property type="component" value="Unassembled WGS sequence"/>
</dbReference>
<dbReference type="AlphaFoldDB" id="A0A8J6LEK5"/>
<evidence type="ECO:0000313" key="3">
    <source>
        <dbReference type="EMBL" id="KAH0816638.1"/>
    </source>
</evidence>
<sequence>MSSTVDDLQRDFVIAVSVLGGVNVLLLCGVVGLYVWNFILTKRLKALEPFVNFKLQRPKLYETSHPAPEIPSHAYDNSGYERRDLNPIAIRSKASFDNGNFIIGNPNKLASNSFRSPDYLDLDNIFIILFEVVAITDIPAYLPITFPDISQIISSSMRREIRAAGTPHQTSSLPPRDTHQVFRSKNRRRRTTPDCCRRWFVLANRGSLLSSSTLESEEALWQTMGCGKRASVCRRLGYGGVATPGPAIELSLTAVLHSLPCLRAAAGIYRKGRLDKPNIWIVLNALWKLRDVP</sequence>
<keyword evidence="2" id="KW-0472">Membrane</keyword>
<reference evidence="3" key="1">
    <citation type="journal article" date="2020" name="J Insects Food Feed">
        <title>The yellow mealworm (Tenebrio molitor) genome: a resource for the emerging insects as food and feed industry.</title>
        <authorList>
            <person name="Eriksson T."/>
            <person name="Andere A."/>
            <person name="Kelstrup H."/>
            <person name="Emery V."/>
            <person name="Picard C."/>
        </authorList>
    </citation>
    <scope>NUCLEOTIDE SEQUENCE</scope>
    <source>
        <strain evidence="3">Stoneville</strain>
        <tissue evidence="3">Whole head</tissue>
    </source>
</reference>
<feature type="transmembrane region" description="Helical" evidence="2">
    <location>
        <begin position="12"/>
        <end position="36"/>
    </location>
</feature>
<comment type="caution">
    <text evidence="3">The sequence shown here is derived from an EMBL/GenBank/DDBJ whole genome shotgun (WGS) entry which is preliminary data.</text>
</comment>
<protein>
    <submittedName>
        <fullName evidence="3">Uncharacterized protein</fullName>
    </submittedName>
</protein>
<evidence type="ECO:0000256" key="2">
    <source>
        <dbReference type="SAM" id="Phobius"/>
    </source>
</evidence>
<evidence type="ECO:0000313" key="4">
    <source>
        <dbReference type="Proteomes" id="UP000719412"/>
    </source>
</evidence>
<accession>A0A8J6LEK5</accession>
<feature type="region of interest" description="Disordered" evidence="1">
    <location>
        <begin position="165"/>
        <end position="187"/>
    </location>
</feature>
<name>A0A8J6LEK5_TENMO</name>
<dbReference type="EMBL" id="JABDTM020021193">
    <property type="protein sequence ID" value="KAH0816638.1"/>
    <property type="molecule type" value="Genomic_DNA"/>
</dbReference>
<reference evidence="3" key="2">
    <citation type="submission" date="2021-08" db="EMBL/GenBank/DDBJ databases">
        <authorList>
            <person name="Eriksson T."/>
        </authorList>
    </citation>
    <scope>NUCLEOTIDE SEQUENCE</scope>
    <source>
        <strain evidence="3">Stoneville</strain>
        <tissue evidence="3">Whole head</tissue>
    </source>
</reference>
<proteinExistence type="predicted"/>
<gene>
    <name evidence="3" type="ORF">GEV33_006153</name>
</gene>
<keyword evidence="4" id="KW-1185">Reference proteome</keyword>
<organism evidence="3 4">
    <name type="scientific">Tenebrio molitor</name>
    <name type="common">Yellow mealworm beetle</name>
    <dbReference type="NCBI Taxonomy" id="7067"/>
    <lineage>
        <taxon>Eukaryota</taxon>
        <taxon>Metazoa</taxon>
        <taxon>Ecdysozoa</taxon>
        <taxon>Arthropoda</taxon>
        <taxon>Hexapoda</taxon>
        <taxon>Insecta</taxon>
        <taxon>Pterygota</taxon>
        <taxon>Neoptera</taxon>
        <taxon>Endopterygota</taxon>
        <taxon>Coleoptera</taxon>
        <taxon>Polyphaga</taxon>
        <taxon>Cucujiformia</taxon>
        <taxon>Tenebrionidae</taxon>
        <taxon>Tenebrio</taxon>
    </lineage>
</organism>